<evidence type="ECO:0000256" key="3">
    <source>
        <dbReference type="ARBA" id="ARBA00022475"/>
    </source>
</evidence>
<evidence type="ECO:0000256" key="5">
    <source>
        <dbReference type="ARBA" id="ARBA00022989"/>
    </source>
</evidence>
<sequence length="224" mass="24361">MDSINELPFADLLGITWLQAGSIVLATALMYLFLLALLRMLGQRITANLSTYDMAAIVIVGAIAGRTTLGHTPTLAGGFVALVTLFVLRAIFGTLQLSPRGGSLINNPPIVVMAGNTIFEDELEHAHISTEQLWMALRLAGIRNDDEIATVILEPNGQFSVLKRGVPVDPQLLDGVSGAERINKSLIGERANLEYDHEKRSSRASLLKRMRSRGRSSDRRSTSP</sequence>
<dbReference type="Proteomes" id="UP001243212">
    <property type="component" value="Unassembled WGS sequence"/>
</dbReference>
<feature type="compositionally biased region" description="Basic residues" evidence="7">
    <location>
        <begin position="202"/>
        <end position="214"/>
    </location>
</feature>
<dbReference type="EMBL" id="JAUSQX010000001">
    <property type="protein sequence ID" value="MDP9805689.1"/>
    <property type="molecule type" value="Genomic_DNA"/>
</dbReference>
<keyword evidence="6 8" id="KW-0472">Membrane</keyword>
<feature type="region of interest" description="Disordered" evidence="7">
    <location>
        <begin position="198"/>
        <end position="224"/>
    </location>
</feature>
<dbReference type="InterPro" id="IPR023090">
    <property type="entry name" value="UPF0702_alpha/beta_dom_sf"/>
</dbReference>
<feature type="compositionally biased region" description="Basic and acidic residues" evidence="7">
    <location>
        <begin position="215"/>
        <end position="224"/>
    </location>
</feature>
<evidence type="ECO:0000256" key="4">
    <source>
        <dbReference type="ARBA" id="ARBA00022692"/>
    </source>
</evidence>
<feature type="transmembrane region" description="Helical" evidence="8">
    <location>
        <begin position="75"/>
        <end position="92"/>
    </location>
</feature>
<dbReference type="PANTHER" id="PTHR34582">
    <property type="entry name" value="UPF0702 TRANSMEMBRANE PROTEIN YCAP"/>
    <property type="match status" value="1"/>
</dbReference>
<dbReference type="PANTHER" id="PTHR34582:SF6">
    <property type="entry name" value="UPF0702 TRANSMEMBRANE PROTEIN YCAP"/>
    <property type="match status" value="1"/>
</dbReference>
<gene>
    <name evidence="10" type="ORF">J2S70_000271</name>
</gene>
<evidence type="ECO:0000313" key="11">
    <source>
        <dbReference type="Proteomes" id="UP001243212"/>
    </source>
</evidence>
<evidence type="ECO:0000256" key="6">
    <source>
        <dbReference type="ARBA" id="ARBA00023136"/>
    </source>
</evidence>
<comment type="similarity">
    <text evidence="2">Belongs to the UPF0702 family.</text>
</comment>
<proteinExistence type="inferred from homology"/>
<dbReference type="Pfam" id="PF04239">
    <property type="entry name" value="DUF421"/>
    <property type="match status" value="1"/>
</dbReference>
<dbReference type="RefSeq" id="WP_307681954.1">
    <property type="nucleotide sequence ID" value="NZ_JAUSQX010000001.1"/>
</dbReference>
<evidence type="ECO:0000259" key="9">
    <source>
        <dbReference type="Pfam" id="PF04239"/>
    </source>
</evidence>
<dbReference type="InterPro" id="IPR007353">
    <property type="entry name" value="DUF421"/>
</dbReference>
<comment type="caution">
    <text evidence="10">The sequence shown here is derived from an EMBL/GenBank/DDBJ whole genome shotgun (WGS) entry which is preliminary data.</text>
</comment>
<feature type="domain" description="YetF C-terminal" evidence="9">
    <location>
        <begin position="103"/>
        <end position="166"/>
    </location>
</feature>
<comment type="subcellular location">
    <subcellularLocation>
        <location evidence="1">Cell membrane</location>
        <topology evidence="1">Multi-pass membrane protein</topology>
    </subcellularLocation>
</comment>
<evidence type="ECO:0000256" key="8">
    <source>
        <dbReference type="SAM" id="Phobius"/>
    </source>
</evidence>
<evidence type="ECO:0000313" key="10">
    <source>
        <dbReference type="EMBL" id="MDP9805689.1"/>
    </source>
</evidence>
<name>A0ABT9NE76_9ACTO</name>
<evidence type="ECO:0000256" key="2">
    <source>
        <dbReference type="ARBA" id="ARBA00006448"/>
    </source>
</evidence>
<protein>
    <submittedName>
        <fullName evidence="10">Uncharacterized membrane protein YcaP (DUF421 family)</fullName>
    </submittedName>
</protein>
<feature type="transmembrane region" description="Helical" evidence="8">
    <location>
        <begin position="12"/>
        <end position="38"/>
    </location>
</feature>
<evidence type="ECO:0000256" key="7">
    <source>
        <dbReference type="SAM" id="MobiDB-lite"/>
    </source>
</evidence>
<keyword evidence="5 8" id="KW-1133">Transmembrane helix</keyword>
<organism evidence="10 11">
    <name type="scientific">Trueperella bonasi</name>
    <dbReference type="NCBI Taxonomy" id="312286"/>
    <lineage>
        <taxon>Bacteria</taxon>
        <taxon>Bacillati</taxon>
        <taxon>Actinomycetota</taxon>
        <taxon>Actinomycetes</taxon>
        <taxon>Actinomycetales</taxon>
        <taxon>Actinomycetaceae</taxon>
        <taxon>Trueperella</taxon>
    </lineage>
</organism>
<evidence type="ECO:0000256" key="1">
    <source>
        <dbReference type="ARBA" id="ARBA00004651"/>
    </source>
</evidence>
<reference evidence="10 11" key="1">
    <citation type="submission" date="2023-07" db="EMBL/GenBank/DDBJ databases">
        <title>Sequencing the genomes of 1000 actinobacteria strains.</title>
        <authorList>
            <person name="Klenk H.-P."/>
        </authorList>
    </citation>
    <scope>NUCLEOTIDE SEQUENCE [LARGE SCALE GENOMIC DNA]</scope>
    <source>
        <strain evidence="10 11">DSM 17163</strain>
    </source>
</reference>
<keyword evidence="3" id="KW-1003">Cell membrane</keyword>
<keyword evidence="11" id="KW-1185">Reference proteome</keyword>
<keyword evidence="4 8" id="KW-0812">Transmembrane</keyword>
<dbReference type="Gene3D" id="3.30.240.20">
    <property type="entry name" value="bsu07140 like domains"/>
    <property type="match status" value="1"/>
</dbReference>
<accession>A0ABT9NE76</accession>